<dbReference type="CDD" id="cd08182">
    <property type="entry name" value="HEPD"/>
    <property type="match status" value="1"/>
</dbReference>
<dbReference type="Proteomes" id="UP001548587">
    <property type="component" value="Unassembled WGS sequence"/>
</dbReference>
<name>A0ABV2C179_9BURK</name>
<dbReference type="RefSeq" id="WP_185722562.1">
    <property type="nucleotide sequence ID" value="NZ_FR989673.1"/>
</dbReference>
<evidence type="ECO:0000259" key="3">
    <source>
        <dbReference type="Pfam" id="PF00465"/>
    </source>
</evidence>
<dbReference type="PANTHER" id="PTHR11496:SF102">
    <property type="entry name" value="ALCOHOL DEHYDROGENASE 4"/>
    <property type="match status" value="1"/>
</dbReference>
<dbReference type="PANTHER" id="PTHR11496">
    <property type="entry name" value="ALCOHOL DEHYDROGENASE"/>
    <property type="match status" value="1"/>
</dbReference>
<comment type="caution">
    <text evidence="5">The sequence shown here is derived from an EMBL/GenBank/DDBJ whole genome shotgun (WGS) entry which is preliminary data.</text>
</comment>
<dbReference type="Gene3D" id="1.20.1090.10">
    <property type="entry name" value="Dehydroquinate synthase-like - alpha domain"/>
    <property type="match status" value="1"/>
</dbReference>
<keyword evidence="6" id="KW-1185">Reference proteome</keyword>
<dbReference type="SUPFAM" id="SSF56796">
    <property type="entry name" value="Dehydroquinate synthase-like"/>
    <property type="match status" value="1"/>
</dbReference>
<keyword evidence="2" id="KW-0560">Oxidoreductase</keyword>
<proteinExistence type="inferred from homology"/>
<accession>A0ABV2C179</accession>
<gene>
    <name evidence="5" type="ORF">ABXL37_01290</name>
</gene>
<dbReference type="Pfam" id="PF25137">
    <property type="entry name" value="ADH_Fe_C"/>
    <property type="match status" value="1"/>
</dbReference>
<evidence type="ECO:0000259" key="4">
    <source>
        <dbReference type="Pfam" id="PF25137"/>
    </source>
</evidence>
<feature type="domain" description="Alcohol dehydrogenase iron-type/glycerol dehydrogenase GldA" evidence="3">
    <location>
        <begin position="10"/>
        <end position="169"/>
    </location>
</feature>
<evidence type="ECO:0000313" key="6">
    <source>
        <dbReference type="Proteomes" id="UP001548587"/>
    </source>
</evidence>
<dbReference type="InterPro" id="IPR035873">
    <property type="entry name" value="PhpC"/>
</dbReference>
<reference evidence="5 6" key="1">
    <citation type="submission" date="2024-06" db="EMBL/GenBank/DDBJ databases">
        <title>Burkholderia sola in Mexico.</title>
        <authorList>
            <person name="Estrada P."/>
        </authorList>
    </citation>
    <scope>NUCLEOTIDE SEQUENCE [LARGE SCALE GENOMIC DNA]</scope>
    <source>
        <strain evidence="5 6">CpTa8-5</strain>
    </source>
</reference>
<dbReference type="InterPro" id="IPR056798">
    <property type="entry name" value="ADH_Fe_C"/>
</dbReference>
<dbReference type="InterPro" id="IPR039697">
    <property type="entry name" value="Alcohol_dehydrogenase_Fe"/>
</dbReference>
<feature type="domain" description="Fe-containing alcohol dehydrogenase-like C-terminal" evidence="4">
    <location>
        <begin position="181"/>
        <end position="347"/>
    </location>
</feature>
<evidence type="ECO:0000256" key="1">
    <source>
        <dbReference type="ARBA" id="ARBA00007358"/>
    </source>
</evidence>
<sequence>MSVHLSLVFPGAAAHVPQLVRELVARRIAVLRGPRSFDLSDAQALLHLGAMTCDRVDYVVADASPTLESIEMAGAFFAASGADAILAIGGGAVIDTAKGVRRIAACPHLCAADALRMRGGSTRRLPACIAVPTTAGTGSEVTPFATFYVGGIKHSVDHQDAMPDRAVVDARLTGSLDARQTACSGVDAICHGIESMWSNAATAESITYASDALTLCGRHLGDAIRKGDANARAAVMYAAHLSGRAIAITRTTAAHALSYALTARFGIPHGHAVGLFMGPVLAEHARAVHRGKGIAEYQETILARLALPNARTPRQRWEAQLREWALPATLAEAGVPRSAYAELVAEVNLERLANHPVRLDLQHLLDAL</sequence>
<dbReference type="EMBL" id="JBEWCH010000001">
    <property type="protein sequence ID" value="MET1472866.1"/>
    <property type="molecule type" value="Genomic_DNA"/>
</dbReference>
<protein>
    <submittedName>
        <fullName evidence="5">Phosphonoacetaldehyde reductase</fullName>
    </submittedName>
</protein>
<organism evidence="5 6">
    <name type="scientific">Burkholderia sola</name>
    <dbReference type="NCBI Taxonomy" id="2843302"/>
    <lineage>
        <taxon>Bacteria</taxon>
        <taxon>Pseudomonadati</taxon>
        <taxon>Pseudomonadota</taxon>
        <taxon>Betaproteobacteria</taxon>
        <taxon>Burkholderiales</taxon>
        <taxon>Burkholderiaceae</taxon>
        <taxon>Burkholderia</taxon>
        <taxon>Burkholderia cepacia complex</taxon>
    </lineage>
</organism>
<evidence type="ECO:0000256" key="2">
    <source>
        <dbReference type="ARBA" id="ARBA00023002"/>
    </source>
</evidence>
<dbReference type="Gene3D" id="3.40.50.1970">
    <property type="match status" value="1"/>
</dbReference>
<evidence type="ECO:0000313" key="5">
    <source>
        <dbReference type="EMBL" id="MET1472866.1"/>
    </source>
</evidence>
<comment type="similarity">
    <text evidence="1">Belongs to the iron-containing alcohol dehydrogenase family.</text>
</comment>
<dbReference type="Pfam" id="PF00465">
    <property type="entry name" value="Fe-ADH"/>
    <property type="match status" value="1"/>
</dbReference>
<dbReference type="InterPro" id="IPR001670">
    <property type="entry name" value="ADH_Fe/GldA"/>
</dbReference>